<keyword evidence="1" id="KW-1133">Transmembrane helix</keyword>
<dbReference type="AlphaFoldDB" id="A0A2P2QHB1"/>
<evidence type="ECO:0000256" key="1">
    <source>
        <dbReference type="SAM" id="Phobius"/>
    </source>
</evidence>
<keyword evidence="1" id="KW-0472">Membrane</keyword>
<organism evidence="2">
    <name type="scientific">Rhizophora mucronata</name>
    <name type="common">Asiatic mangrove</name>
    <dbReference type="NCBI Taxonomy" id="61149"/>
    <lineage>
        <taxon>Eukaryota</taxon>
        <taxon>Viridiplantae</taxon>
        <taxon>Streptophyta</taxon>
        <taxon>Embryophyta</taxon>
        <taxon>Tracheophyta</taxon>
        <taxon>Spermatophyta</taxon>
        <taxon>Magnoliopsida</taxon>
        <taxon>eudicotyledons</taxon>
        <taxon>Gunneridae</taxon>
        <taxon>Pentapetalae</taxon>
        <taxon>rosids</taxon>
        <taxon>fabids</taxon>
        <taxon>Malpighiales</taxon>
        <taxon>Rhizophoraceae</taxon>
        <taxon>Rhizophora</taxon>
    </lineage>
</organism>
<sequence>MDCCGLYNLFNDSLGYQKCSIFLLFTSLVLEIAICKFSYMLSLL</sequence>
<keyword evidence="1" id="KW-0812">Transmembrane</keyword>
<name>A0A2P2QHB1_RHIMU</name>
<evidence type="ECO:0000313" key="2">
    <source>
        <dbReference type="EMBL" id="MBX66390.1"/>
    </source>
</evidence>
<reference evidence="2" key="1">
    <citation type="submission" date="2018-02" db="EMBL/GenBank/DDBJ databases">
        <title>Rhizophora mucronata_Transcriptome.</title>
        <authorList>
            <person name="Meera S.P."/>
            <person name="Sreeshan A."/>
            <person name="Augustine A."/>
        </authorList>
    </citation>
    <scope>NUCLEOTIDE SEQUENCE</scope>
    <source>
        <tissue evidence="2">Leaf</tissue>
    </source>
</reference>
<accession>A0A2P2QHB1</accession>
<protein>
    <submittedName>
        <fullName evidence="2">Uncharacterized protein</fullName>
    </submittedName>
</protein>
<feature type="transmembrane region" description="Helical" evidence="1">
    <location>
        <begin position="20"/>
        <end position="39"/>
    </location>
</feature>
<dbReference type="EMBL" id="GGEC01085906">
    <property type="protein sequence ID" value="MBX66390.1"/>
    <property type="molecule type" value="Transcribed_RNA"/>
</dbReference>
<proteinExistence type="predicted"/>